<dbReference type="InterPro" id="IPR036291">
    <property type="entry name" value="NAD(P)-bd_dom_sf"/>
</dbReference>
<dbReference type="Gene3D" id="3.40.50.720">
    <property type="entry name" value="NAD(P)-binding Rossmann-like Domain"/>
    <property type="match status" value="1"/>
</dbReference>
<accession>A0A931J3I0</accession>
<dbReference type="Proteomes" id="UP000613266">
    <property type="component" value="Unassembled WGS sequence"/>
</dbReference>
<keyword evidence="3" id="KW-1185">Reference proteome</keyword>
<gene>
    <name evidence="2" type="ORF">I7X39_11420</name>
</gene>
<feature type="coiled-coil region" evidence="1">
    <location>
        <begin position="149"/>
        <end position="176"/>
    </location>
</feature>
<dbReference type="GO" id="GO:0005737">
    <property type="term" value="C:cytoplasm"/>
    <property type="evidence" value="ECO:0007669"/>
    <property type="project" value="TreeGrafter"/>
</dbReference>
<sequence length="309" mass="32677">MHLIDRHALEQALSLDDALASQREAFLADRRGEYEQPPRSRFDWPSLGQRTLVMPALRRGQPWLTLKIVQVSDAGAVTGQLWVLDTRTQQPLALLDAEPITLLRTAAASVLSAQLWAPAGAQTLAVLGAGAQALAHVRALAAAGLVARVRVWARRAEQAEAAAAQLRAELELAVEAAPSPAAALAGAGLVCTCTPALQPLFEAGALAPEVHVMAIGAFRPEMCELPPALFAQAGVLVDRLATARTEAGDLLQAQAQGLLDFERQVRELGTLLLQSAPARPARTVFKSVGLALQDHALACLALSRLGLLP</sequence>
<evidence type="ECO:0000313" key="3">
    <source>
        <dbReference type="Proteomes" id="UP000613266"/>
    </source>
</evidence>
<dbReference type="EMBL" id="JAEDAK010000007">
    <property type="protein sequence ID" value="MBH9577510.1"/>
    <property type="molecule type" value="Genomic_DNA"/>
</dbReference>
<dbReference type="InterPro" id="IPR023401">
    <property type="entry name" value="ODC_N"/>
</dbReference>
<dbReference type="AlphaFoldDB" id="A0A931J3I0"/>
<dbReference type="RefSeq" id="WP_198111288.1">
    <property type="nucleotide sequence ID" value="NZ_JAEDAK010000007.1"/>
</dbReference>
<dbReference type="PIRSF" id="PIRSF001439">
    <property type="entry name" value="CryM"/>
    <property type="match status" value="1"/>
</dbReference>
<dbReference type="SUPFAM" id="SSF51735">
    <property type="entry name" value="NAD(P)-binding Rossmann-fold domains"/>
    <property type="match status" value="1"/>
</dbReference>
<protein>
    <submittedName>
        <fullName evidence="2">Ornithine cyclodeaminase family protein</fullName>
    </submittedName>
</protein>
<reference evidence="2" key="1">
    <citation type="submission" date="2020-12" db="EMBL/GenBank/DDBJ databases">
        <title>The genome sequence of Inhella sp. 1Y17.</title>
        <authorList>
            <person name="Liu Y."/>
        </authorList>
    </citation>
    <scope>NUCLEOTIDE SEQUENCE</scope>
    <source>
        <strain evidence="2">1Y17</strain>
    </source>
</reference>
<organism evidence="2 3">
    <name type="scientific">Inhella proteolytica</name>
    <dbReference type="NCBI Taxonomy" id="2795029"/>
    <lineage>
        <taxon>Bacteria</taxon>
        <taxon>Pseudomonadati</taxon>
        <taxon>Pseudomonadota</taxon>
        <taxon>Betaproteobacteria</taxon>
        <taxon>Burkholderiales</taxon>
        <taxon>Sphaerotilaceae</taxon>
        <taxon>Inhella</taxon>
    </lineage>
</organism>
<keyword evidence="1" id="KW-0175">Coiled coil</keyword>
<dbReference type="Pfam" id="PF02423">
    <property type="entry name" value="OCD_Mu_crystall"/>
    <property type="match status" value="1"/>
</dbReference>
<evidence type="ECO:0000256" key="1">
    <source>
        <dbReference type="SAM" id="Coils"/>
    </source>
</evidence>
<dbReference type="PANTHER" id="PTHR13812:SF19">
    <property type="entry name" value="KETIMINE REDUCTASE MU-CRYSTALLIN"/>
    <property type="match status" value="1"/>
</dbReference>
<dbReference type="Gene3D" id="3.30.1780.10">
    <property type="entry name" value="ornithine cyclodeaminase, domain 1"/>
    <property type="match status" value="1"/>
</dbReference>
<dbReference type="InterPro" id="IPR003462">
    <property type="entry name" value="ODC_Mu_crystall"/>
</dbReference>
<evidence type="ECO:0000313" key="2">
    <source>
        <dbReference type="EMBL" id="MBH9577510.1"/>
    </source>
</evidence>
<comment type="caution">
    <text evidence="2">The sequence shown here is derived from an EMBL/GenBank/DDBJ whole genome shotgun (WGS) entry which is preliminary data.</text>
</comment>
<dbReference type="PANTHER" id="PTHR13812">
    <property type="entry name" value="KETIMINE REDUCTASE MU-CRYSTALLIN"/>
    <property type="match status" value="1"/>
</dbReference>
<proteinExistence type="predicted"/>
<name>A0A931J3I0_9BURK</name>